<proteinExistence type="predicted"/>
<keyword evidence="2" id="KW-1185">Reference proteome</keyword>
<dbReference type="AlphaFoldDB" id="A0A1X1D9Z5"/>
<dbReference type="STRING" id="1076551.HA48_09285"/>
<gene>
    <name evidence="1" type="ORF">HA48_09285</name>
</gene>
<name>A0A1X1D9Z5_9GAMM</name>
<sequence>MPALKSHTRDLLIVKGKNHRDPRSFGWREGGDPNDDGYIKASGLPLYYRAIVYKLPKRQQMGILR</sequence>
<dbReference type="Proteomes" id="UP000193104">
    <property type="component" value="Unassembled WGS sequence"/>
</dbReference>
<protein>
    <submittedName>
        <fullName evidence="1">Uncharacterized protein</fullName>
    </submittedName>
</protein>
<evidence type="ECO:0000313" key="1">
    <source>
        <dbReference type="EMBL" id="ORM73496.1"/>
    </source>
</evidence>
<evidence type="ECO:0000313" key="2">
    <source>
        <dbReference type="Proteomes" id="UP000193104"/>
    </source>
</evidence>
<dbReference type="EMBL" id="MLFS01000020">
    <property type="protein sequence ID" value="ORM73496.1"/>
    <property type="molecule type" value="Genomic_DNA"/>
</dbReference>
<accession>A0A1X1D9Z5</accession>
<comment type="caution">
    <text evidence="1">The sequence shown here is derived from an EMBL/GenBank/DDBJ whole genome shotgun (WGS) entry which is preliminary data.</text>
</comment>
<organism evidence="1 2">
    <name type="scientific">Pantoea wallisii</name>
    <dbReference type="NCBI Taxonomy" id="1076551"/>
    <lineage>
        <taxon>Bacteria</taxon>
        <taxon>Pseudomonadati</taxon>
        <taxon>Pseudomonadota</taxon>
        <taxon>Gammaproteobacteria</taxon>
        <taxon>Enterobacterales</taxon>
        <taxon>Erwiniaceae</taxon>
        <taxon>Pantoea</taxon>
    </lineage>
</organism>
<reference evidence="1 2" key="1">
    <citation type="journal article" date="2017" name="Antonie Van Leeuwenhoek">
        <title>Phylogenomic resolution of the bacterial genus Pantoea and its relationship with Erwinia and Tatumella.</title>
        <authorList>
            <person name="Palmer M."/>
            <person name="Steenkamp E.T."/>
            <person name="Coetzee M.P."/>
            <person name="Chan W.Y."/>
            <person name="van Zyl E."/>
            <person name="De Maayer P."/>
            <person name="Coutinho T.A."/>
            <person name="Blom J."/>
            <person name="Smits T.H."/>
            <person name="Duffy B."/>
            <person name="Venter S.N."/>
        </authorList>
    </citation>
    <scope>NUCLEOTIDE SEQUENCE [LARGE SCALE GENOMIC DNA]</scope>
    <source>
        <strain evidence="1 2">LMG 26277</strain>
    </source>
</reference>